<dbReference type="GO" id="GO:0046872">
    <property type="term" value="F:metal ion binding"/>
    <property type="evidence" value="ECO:0007669"/>
    <property type="project" value="UniProtKB-KW"/>
</dbReference>
<dbReference type="FunFam" id="2.40.10.10:FF:000078">
    <property type="entry name" value="Serine protease H137"/>
    <property type="match status" value="1"/>
</dbReference>
<dbReference type="FunFam" id="2.40.10.10:FF:000028">
    <property type="entry name" value="Serine protease easter"/>
    <property type="match status" value="1"/>
</dbReference>
<comment type="caution">
    <text evidence="14">The sequence shown here is derived from an EMBL/GenBank/DDBJ whole genome shotgun (WGS) entry which is preliminary data.</text>
</comment>
<dbReference type="Pfam" id="PF12032">
    <property type="entry name" value="CLIP"/>
    <property type="match status" value="1"/>
</dbReference>
<dbReference type="InterPro" id="IPR018114">
    <property type="entry name" value="TRYPSIN_HIS"/>
</dbReference>
<dbReference type="Proteomes" id="UP001314205">
    <property type="component" value="Unassembled WGS sequence"/>
</dbReference>
<keyword evidence="6" id="KW-0106">Calcium</keyword>
<name>A0AAV1KK57_9NEOP</name>
<dbReference type="PRINTS" id="PR00722">
    <property type="entry name" value="CHYMOTRYPSIN"/>
</dbReference>
<protein>
    <recommendedName>
        <fullName evidence="12">CLIP domain-containing serine protease</fullName>
        <ecNumber evidence="11">3.4.21.-</ecNumber>
    </recommendedName>
</protein>
<evidence type="ECO:0000256" key="12">
    <source>
        <dbReference type="RuleBase" id="RU366078"/>
    </source>
</evidence>
<dbReference type="GO" id="GO:0005576">
    <property type="term" value="C:extracellular region"/>
    <property type="evidence" value="ECO:0007669"/>
    <property type="project" value="UniProtKB-SubCell"/>
</dbReference>
<evidence type="ECO:0000256" key="11">
    <source>
        <dbReference type="RuleBase" id="RU363034"/>
    </source>
</evidence>
<keyword evidence="8" id="KW-1015">Disulfide bond</keyword>
<dbReference type="SMART" id="SM00020">
    <property type="entry name" value="Tryp_SPc"/>
    <property type="match status" value="1"/>
</dbReference>
<dbReference type="EMBL" id="CAVLGL010000057">
    <property type="protein sequence ID" value="CAK1583446.1"/>
    <property type="molecule type" value="Genomic_DNA"/>
</dbReference>
<evidence type="ECO:0000256" key="2">
    <source>
        <dbReference type="ARBA" id="ARBA00022723"/>
    </source>
</evidence>
<organism evidence="14 15">
    <name type="scientific">Parnassius mnemosyne</name>
    <name type="common">clouded apollo</name>
    <dbReference type="NCBI Taxonomy" id="213953"/>
    <lineage>
        <taxon>Eukaryota</taxon>
        <taxon>Metazoa</taxon>
        <taxon>Ecdysozoa</taxon>
        <taxon>Arthropoda</taxon>
        <taxon>Hexapoda</taxon>
        <taxon>Insecta</taxon>
        <taxon>Pterygota</taxon>
        <taxon>Neoptera</taxon>
        <taxon>Endopterygota</taxon>
        <taxon>Lepidoptera</taxon>
        <taxon>Glossata</taxon>
        <taxon>Ditrysia</taxon>
        <taxon>Papilionoidea</taxon>
        <taxon>Papilionidae</taxon>
        <taxon>Parnassiinae</taxon>
        <taxon>Parnassini</taxon>
        <taxon>Parnassius</taxon>
        <taxon>Driopa</taxon>
    </lineage>
</organism>
<evidence type="ECO:0000256" key="8">
    <source>
        <dbReference type="ARBA" id="ARBA00023157"/>
    </source>
</evidence>
<gene>
    <name evidence="14" type="ORF">PARMNEM_LOCUS4839</name>
</gene>
<keyword evidence="4 11" id="KW-0378">Hydrolase</keyword>
<evidence type="ECO:0000256" key="4">
    <source>
        <dbReference type="ARBA" id="ARBA00022801"/>
    </source>
</evidence>
<keyword evidence="2" id="KW-0479">Metal-binding</keyword>
<evidence type="ECO:0000256" key="10">
    <source>
        <dbReference type="ARBA" id="ARBA00024195"/>
    </source>
</evidence>
<dbReference type="Pfam" id="PF00089">
    <property type="entry name" value="Trypsin"/>
    <property type="match status" value="1"/>
</dbReference>
<dbReference type="InterPro" id="IPR001254">
    <property type="entry name" value="Trypsin_dom"/>
</dbReference>
<dbReference type="Gene3D" id="2.40.10.10">
    <property type="entry name" value="Trypsin-like serine proteases"/>
    <property type="match status" value="2"/>
</dbReference>
<feature type="signal peptide" evidence="12">
    <location>
        <begin position="1"/>
        <end position="16"/>
    </location>
</feature>
<dbReference type="InterPro" id="IPR009003">
    <property type="entry name" value="Peptidase_S1_PA"/>
</dbReference>
<dbReference type="InterPro" id="IPR022700">
    <property type="entry name" value="CLIP"/>
</dbReference>
<evidence type="ECO:0000259" key="13">
    <source>
        <dbReference type="PROSITE" id="PS50240"/>
    </source>
</evidence>
<dbReference type="InterPro" id="IPR001314">
    <property type="entry name" value="Peptidase_S1A"/>
</dbReference>
<dbReference type="PROSITE" id="PS00134">
    <property type="entry name" value="TRYPSIN_HIS"/>
    <property type="match status" value="1"/>
</dbReference>
<comment type="domain">
    <text evidence="12">The clip domain consists of 35-55 residues which are 'knitted' together usually by 3 conserved disulfide bonds forming a clip-like compact structure.</text>
</comment>
<feature type="chain" id="PRO_5043097998" description="CLIP domain-containing serine protease" evidence="12">
    <location>
        <begin position="17"/>
        <end position="367"/>
    </location>
</feature>
<dbReference type="AlphaFoldDB" id="A0AAV1KK57"/>
<dbReference type="SUPFAM" id="SSF50494">
    <property type="entry name" value="Trypsin-like serine proteases"/>
    <property type="match status" value="1"/>
</dbReference>
<evidence type="ECO:0000256" key="3">
    <source>
        <dbReference type="ARBA" id="ARBA00022729"/>
    </source>
</evidence>
<keyword evidence="12" id="KW-0964">Secreted</keyword>
<dbReference type="GO" id="GO:0004252">
    <property type="term" value="F:serine-type endopeptidase activity"/>
    <property type="evidence" value="ECO:0007669"/>
    <property type="project" value="UniProtKB-UniRule"/>
</dbReference>
<evidence type="ECO:0000256" key="1">
    <source>
        <dbReference type="ARBA" id="ARBA00022670"/>
    </source>
</evidence>
<keyword evidence="7" id="KW-0865">Zymogen</keyword>
<dbReference type="PROSITE" id="PS50240">
    <property type="entry name" value="TRYPSIN_DOM"/>
    <property type="match status" value="1"/>
</dbReference>
<evidence type="ECO:0000256" key="7">
    <source>
        <dbReference type="ARBA" id="ARBA00023145"/>
    </source>
</evidence>
<feature type="domain" description="Peptidase S1" evidence="13">
    <location>
        <begin position="108"/>
        <end position="366"/>
    </location>
</feature>
<dbReference type="InterPro" id="IPR033116">
    <property type="entry name" value="TRYPSIN_SER"/>
</dbReference>
<dbReference type="GO" id="GO:0051604">
    <property type="term" value="P:protein maturation"/>
    <property type="evidence" value="ECO:0007669"/>
    <property type="project" value="UniProtKB-ARBA"/>
</dbReference>
<dbReference type="PROSITE" id="PS00135">
    <property type="entry name" value="TRYPSIN_SER"/>
    <property type="match status" value="1"/>
</dbReference>
<keyword evidence="9" id="KW-0325">Glycoprotein</keyword>
<accession>A0AAV1KK57</accession>
<dbReference type="EC" id="3.4.21.-" evidence="11"/>
<evidence type="ECO:0000256" key="5">
    <source>
        <dbReference type="ARBA" id="ARBA00022825"/>
    </source>
</evidence>
<keyword evidence="1 11" id="KW-0645">Protease</keyword>
<dbReference type="GO" id="GO:0006508">
    <property type="term" value="P:proteolysis"/>
    <property type="evidence" value="ECO:0007669"/>
    <property type="project" value="UniProtKB-KW"/>
</dbReference>
<keyword evidence="15" id="KW-1185">Reference proteome</keyword>
<dbReference type="CDD" id="cd00190">
    <property type="entry name" value="Tryp_SPc"/>
    <property type="match status" value="1"/>
</dbReference>
<dbReference type="PANTHER" id="PTHR24256">
    <property type="entry name" value="TRYPTASE-RELATED"/>
    <property type="match status" value="1"/>
</dbReference>
<comment type="subcellular location">
    <subcellularLocation>
        <location evidence="12">Secreted</location>
    </subcellularLocation>
</comment>
<evidence type="ECO:0000313" key="14">
    <source>
        <dbReference type="EMBL" id="CAK1583446.1"/>
    </source>
</evidence>
<reference evidence="14 15" key="1">
    <citation type="submission" date="2023-11" db="EMBL/GenBank/DDBJ databases">
        <authorList>
            <person name="Hedman E."/>
            <person name="Englund M."/>
            <person name="Stromberg M."/>
            <person name="Nyberg Akerstrom W."/>
            <person name="Nylinder S."/>
            <person name="Jareborg N."/>
            <person name="Kallberg Y."/>
            <person name="Kronander E."/>
        </authorList>
    </citation>
    <scope>NUCLEOTIDE SEQUENCE [LARGE SCALE GENOMIC DNA]</scope>
</reference>
<evidence type="ECO:0000313" key="15">
    <source>
        <dbReference type="Proteomes" id="UP001314205"/>
    </source>
</evidence>
<keyword evidence="5 11" id="KW-0720">Serine protease</keyword>
<comment type="similarity">
    <text evidence="10 12">Belongs to the peptidase S1 family. CLIP subfamily.</text>
</comment>
<proteinExistence type="inferred from homology"/>
<dbReference type="InterPro" id="IPR051487">
    <property type="entry name" value="Ser/Thr_Proteases_Immune/Dev"/>
</dbReference>
<sequence length="367" mass="41176">MLIFATVFAVFYISAASTLKKCDDCIPINQCGPALQRVLVDRSPETKRLVRNAYCGHDKLPKICCSEFDITPSILQRNNEYDDSDDIEDHPNVKLLSEDCGEIEGNRIFGGSTASLYEFPWMVLISYRVGRSLRFACGGTLINSKYVLTAAHCVKNKNIAGVRVGEYDISTRIDCTGEGEIRVCEDRIQDRRVAEIICHDEYDVVGMAMNDIALLRLSRPVDLTYSKFLRTICLPVMKSLREMDLYGETATVAGWGTTENNQNSDVLLKVEIPIFSPETCGAYYNRNQRTDPTGKLRHRLCAGETGRDSCQGDSGGPLMLEGEYNGTDRYIQFGIVSYGPWQCGLNAPAIYTDVRKYMKWILDTIKP</sequence>
<evidence type="ECO:0000256" key="6">
    <source>
        <dbReference type="ARBA" id="ARBA00022837"/>
    </source>
</evidence>
<keyword evidence="3 12" id="KW-0732">Signal</keyword>
<dbReference type="InterPro" id="IPR043504">
    <property type="entry name" value="Peptidase_S1_PA_chymotrypsin"/>
</dbReference>
<evidence type="ECO:0000256" key="9">
    <source>
        <dbReference type="ARBA" id="ARBA00023180"/>
    </source>
</evidence>